<proteinExistence type="predicted"/>
<dbReference type="InterPro" id="IPR036691">
    <property type="entry name" value="Endo/exonu/phosph_ase_sf"/>
</dbReference>
<evidence type="ECO:0000259" key="1">
    <source>
        <dbReference type="PROSITE" id="PS50878"/>
    </source>
</evidence>
<dbReference type="Proteomes" id="UP001164746">
    <property type="component" value="Chromosome 8"/>
</dbReference>
<dbReference type="Pfam" id="PF00078">
    <property type="entry name" value="RVT_1"/>
    <property type="match status" value="1"/>
</dbReference>
<dbReference type="PROSITE" id="PS50878">
    <property type="entry name" value="RT_POL"/>
    <property type="match status" value="1"/>
</dbReference>
<feature type="domain" description="Reverse transcriptase" evidence="1">
    <location>
        <begin position="429"/>
        <end position="725"/>
    </location>
</feature>
<name>A0ABY7EW87_MYAAR</name>
<dbReference type="SUPFAM" id="SSF56219">
    <property type="entry name" value="DNase I-like"/>
    <property type="match status" value="1"/>
</dbReference>
<dbReference type="EMBL" id="CP111019">
    <property type="protein sequence ID" value="WAR12679.1"/>
    <property type="molecule type" value="Genomic_DNA"/>
</dbReference>
<dbReference type="Pfam" id="PF03372">
    <property type="entry name" value="Exo_endo_phos"/>
    <property type="match status" value="1"/>
</dbReference>
<gene>
    <name evidence="2" type="ORF">MAR_026859</name>
</gene>
<keyword evidence="3" id="KW-1185">Reference proteome</keyword>
<dbReference type="PANTHER" id="PTHR47027:SF20">
    <property type="entry name" value="REVERSE TRANSCRIPTASE-LIKE PROTEIN WITH RNA-DIRECTED DNA POLYMERASE DOMAIN"/>
    <property type="match status" value="1"/>
</dbReference>
<organism evidence="2 3">
    <name type="scientific">Mya arenaria</name>
    <name type="common">Soft-shell clam</name>
    <dbReference type="NCBI Taxonomy" id="6604"/>
    <lineage>
        <taxon>Eukaryota</taxon>
        <taxon>Metazoa</taxon>
        <taxon>Spiralia</taxon>
        <taxon>Lophotrochozoa</taxon>
        <taxon>Mollusca</taxon>
        <taxon>Bivalvia</taxon>
        <taxon>Autobranchia</taxon>
        <taxon>Heteroconchia</taxon>
        <taxon>Euheterodonta</taxon>
        <taxon>Imparidentia</taxon>
        <taxon>Neoheterodontei</taxon>
        <taxon>Myida</taxon>
        <taxon>Myoidea</taxon>
        <taxon>Myidae</taxon>
        <taxon>Mya</taxon>
    </lineage>
</organism>
<dbReference type="InterPro" id="IPR005135">
    <property type="entry name" value="Endo/exonuclease/phosphatase"/>
</dbReference>
<reference evidence="2" key="1">
    <citation type="submission" date="2022-11" db="EMBL/GenBank/DDBJ databases">
        <title>Centuries of genome instability and evolution in soft-shell clam transmissible cancer (bioRxiv).</title>
        <authorList>
            <person name="Hart S.F.M."/>
            <person name="Yonemitsu M.A."/>
            <person name="Giersch R.M."/>
            <person name="Beal B.F."/>
            <person name="Arriagada G."/>
            <person name="Davis B.W."/>
            <person name="Ostrander E.A."/>
            <person name="Goff S.P."/>
            <person name="Metzger M.J."/>
        </authorList>
    </citation>
    <scope>NUCLEOTIDE SEQUENCE</scope>
    <source>
        <strain evidence="2">MELC-2E11</strain>
        <tissue evidence="2">Siphon/mantle</tissue>
    </source>
</reference>
<accession>A0ABY7EW87</accession>
<evidence type="ECO:0000313" key="3">
    <source>
        <dbReference type="Proteomes" id="UP001164746"/>
    </source>
</evidence>
<dbReference type="Gene3D" id="3.60.10.10">
    <property type="entry name" value="Endonuclease/exonuclease/phosphatase"/>
    <property type="match status" value="1"/>
</dbReference>
<dbReference type="InterPro" id="IPR000477">
    <property type="entry name" value="RT_dom"/>
</dbReference>
<dbReference type="PANTHER" id="PTHR47027">
    <property type="entry name" value="REVERSE TRANSCRIPTASE DOMAIN-CONTAINING PROTEIN"/>
    <property type="match status" value="1"/>
</dbReference>
<sequence>MYKILTTSLKMNLHKEPEDVTILKRRKDPVTGNTSTSIETLNICSFNCKNVKTNTEAICQIMKSNQILLLQETWLFENNIKLLGEIDKNFNYIGKGADTDDPILPYQLPRGYGGVAVIWDKSIDHLLNTIKDGNERIQCIEFKSLSHNILIVSVYMPSRGSKKSDLEYAETLEYLYDICEKYKSTHEILIGGDMNVDLSKNECKSDKRTLLIKSFIEQYSLCFDVSGKTYVLSTGVECSEIDYFLKPIANNNYSIKIVLSDIPENLSDHYPISMSLKCSFKKQCTKQVTTLYKRRINWEKIDKETYQNLINEKIQHLRVTETADISSITENTKQIIQIINDSMQTFSRKPRSMKAKPKLRVWNHDIANSLNALRCSYKEWKDAGKPTENGNLSHTTMKVKKKEFRSKCRIEHARRKDYEREKIMDTKINDKKLFYKLVNSQKRKHNVLEKLNVNGKELESQENIISGFHEHFSALADLTNSDEYDSDYHQQVINEVSLMDDIVLDTEVEPVTEPELDEAINSINTGKADDIFGMTIENIKYGVLEEIIRECKDNKENVDIILLDAKSAFDVVDHKHLLRRIYHMGIQDMHWTLLKNIHENTASIVQWQGNRSEQFPVLQGVRQGGVLSADLYKIYVNPLLNRLQDKEIGCKIGTTRCNATACADDITLNSTVKKETQILIDIAENFAKQERYHLQPKKTEHLHITPTTKSASNVENGTYTINENVIKTVDSTTHLGIKRTSTKAQSTECNTDNNITKARKTLYKLFSDELHGYQRTDPQTRLHLFNLYVLPILTYGLEVILPGKCAKMEKLEVFQKKSIKQLLSLPNNTADAAIYIISGVLPVEAQIHKKALTLLNNICLQDDNSIEKTLAQRQTIVKDGKSNSWFIEIRRLLWFYDLDDITSVISNPFKRVVWKNKWKEQILTTAVHYKSLQHMNFQFYQPGHTHPILRIKTKSTRDITRIPVKLKLLVGTYILQSTKANFNQNSVNPTCQLCNESSETLEHFILECINLQTVRKPIINDIIIEFNKCAKKDGQWQTLNQIERVRYLIDCSHLLTRPTEDDIQRLADLEYQIRRLLYCLHTERYRQYAALGGVNGSANRLYTIT</sequence>
<evidence type="ECO:0000313" key="2">
    <source>
        <dbReference type="EMBL" id="WAR12679.1"/>
    </source>
</evidence>
<protein>
    <submittedName>
        <fullName evidence="2">POLR-like protein</fullName>
    </submittedName>
</protein>